<dbReference type="Gene3D" id="3.40.190.10">
    <property type="entry name" value="Periplasmic binding protein-like II"/>
    <property type="match status" value="2"/>
</dbReference>
<dbReference type="Pfam" id="PF03466">
    <property type="entry name" value="LysR_substrate"/>
    <property type="match status" value="1"/>
</dbReference>
<sequence length="298" mass="32016">MNLKQLQSVLLMDELGSISRTAVALGTAQSLVSRQLAQLETEWGDQLFVRTGRGLVMSDFGRLVLPEIRLLLAQAERLETLVRESSGVPAGTVHIGVLPSMSRKLLPMLFTELQRHAPGVRLHVVEGFSGDLDEQLAAGSLDLIVVNRYGLSTARDEETLGVVDTYLVGKAGSLTGDGKPIAFGALAGLPLILPSRPNGLRTTLDQLARKHQVALNVAIEVDTLNAMKDVAAVGGAFTILPFLAVQDDVERGLLDAVRIDKPQIKRTIALAFTHQHPLSKAARVVGGYVRELSQSLLA</sequence>
<dbReference type="PANTHER" id="PTHR30293:SF0">
    <property type="entry name" value="NITROGEN ASSIMILATION REGULATORY PROTEIN NAC"/>
    <property type="match status" value="1"/>
</dbReference>
<protein>
    <submittedName>
        <fullName evidence="7">Hydrogen peroxide-inducible genes activator</fullName>
    </submittedName>
</protein>
<dbReference type="InterPro" id="IPR036390">
    <property type="entry name" value="WH_DNA-bd_sf"/>
</dbReference>
<keyword evidence="2" id="KW-0805">Transcription regulation</keyword>
<gene>
    <name evidence="7" type="primary">oxyR_4</name>
    <name evidence="7" type="ORF">PS833_06459</name>
</gene>
<keyword evidence="4" id="KW-0010">Activator</keyword>
<dbReference type="InterPro" id="IPR005119">
    <property type="entry name" value="LysR_subst-bd"/>
</dbReference>
<dbReference type="SUPFAM" id="SSF53850">
    <property type="entry name" value="Periplasmic binding protein-like II"/>
    <property type="match status" value="1"/>
</dbReference>
<keyword evidence="5" id="KW-0804">Transcription</keyword>
<dbReference type="GO" id="GO:0003700">
    <property type="term" value="F:DNA-binding transcription factor activity"/>
    <property type="evidence" value="ECO:0007669"/>
    <property type="project" value="InterPro"/>
</dbReference>
<evidence type="ECO:0000256" key="3">
    <source>
        <dbReference type="ARBA" id="ARBA00023125"/>
    </source>
</evidence>
<feature type="domain" description="HTH lysR-type" evidence="6">
    <location>
        <begin position="1"/>
        <end position="58"/>
    </location>
</feature>
<dbReference type="InterPro" id="IPR000847">
    <property type="entry name" value="LysR_HTH_N"/>
</dbReference>
<reference evidence="7 8" key="1">
    <citation type="submission" date="2019-09" db="EMBL/GenBank/DDBJ databases">
        <authorList>
            <person name="Chandra G."/>
            <person name="Truman W A."/>
        </authorList>
    </citation>
    <scope>NUCLEOTIDE SEQUENCE [LARGE SCALE GENOMIC DNA]</scope>
    <source>
        <strain evidence="7">PS833</strain>
    </source>
</reference>
<evidence type="ECO:0000313" key="8">
    <source>
        <dbReference type="Proteomes" id="UP000409037"/>
    </source>
</evidence>
<dbReference type="Proteomes" id="UP000409037">
    <property type="component" value="Unassembled WGS sequence"/>
</dbReference>
<dbReference type="InterPro" id="IPR036388">
    <property type="entry name" value="WH-like_DNA-bd_sf"/>
</dbReference>
<name>A0A5E7FZ93_PSEFL</name>
<comment type="similarity">
    <text evidence="1">Belongs to the LysR transcriptional regulatory family.</text>
</comment>
<dbReference type="Gene3D" id="1.10.10.10">
    <property type="entry name" value="Winged helix-like DNA-binding domain superfamily/Winged helix DNA-binding domain"/>
    <property type="match status" value="1"/>
</dbReference>
<evidence type="ECO:0000256" key="2">
    <source>
        <dbReference type="ARBA" id="ARBA00023015"/>
    </source>
</evidence>
<evidence type="ECO:0000256" key="5">
    <source>
        <dbReference type="ARBA" id="ARBA00023163"/>
    </source>
</evidence>
<dbReference type="OrthoDB" id="5289754at2"/>
<evidence type="ECO:0000313" key="7">
    <source>
        <dbReference type="EMBL" id="VVO44660.1"/>
    </source>
</evidence>
<dbReference type="PROSITE" id="PS50931">
    <property type="entry name" value="HTH_LYSR"/>
    <property type="match status" value="1"/>
</dbReference>
<dbReference type="GO" id="GO:2000142">
    <property type="term" value="P:regulation of DNA-templated transcription initiation"/>
    <property type="evidence" value="ECO:0007669"/>
    <property type="project" value="TreeGrafter"/>
</dbReference>
<dbReference type="Pfam" id="PF00126">
    <property type="entry name" value="HTH_1"/>
    <property type="match status" value="1"/>
</dbReference>
<dbReference type="EMBL" id="CABVHU010000030">
    <property type="protein sequence ID" value="VVO44660.1"/>
    <property type="molecule type" value="Genomic_DNA"/>
</dbReference>
<evidence type="ECO:0000256" key="4">
    <source>
        <dbReference type="ARBA" id="ARBA00023159"/>
    </source>
</evidence>
<dbReference type="AlphaFoldDB" id="A0A5E7FZ93"/>
<evidence type="ECO:0000256" key="1">
    <source>
        <dbReference type="ARBA" id="ARBA00009437"/>
    </source>
</evidence>
<dbReference type="GO" id="GO:0003677">
    <property type="term" value="F:DNA binding"/>
    <property type="evidence" value="ECO:0007669"/>
    <property type="project" value="UniProtKB-KW"/>
</dbReference>
<dbReference type="PANTHER" id="PTHR30293">
    <property type="entry name" value="TRANSCRIPTIONAL REGULATORY PROTEIN NAC-RELATED"/>
    <property type="match status" value="1"/>
</dbReference>
<keyword evidence="3" id="KW-0238">DNA-binding</keyword>
<dbReference type="SUPFAM" id="SSF46785">
    <property type="entry name" value="Winged helix' DNA-binding domain"/>
    <property type="match status" value="1"/>
</dbReference>
<organism evidence="7 8">
    <name type="scientific">Pseudomonas fluorescens</name>
    <dbReference type="NCBI Taxonomy" id="294"/>
    <lineage>
        <taxon>Bacteria</taxon>
        <taxon>Pseudomonadati</taxon>
        <taxon>Pseudomonadota</taxon>
        <taxon>Gammaproteobacteria</taxon>
        <taxon>Pseudomonadales</taxon>
        <taxon>Pseudomonadaceae</taxon>
        <taxon>Pseudomonas</taxon>
    </lineage>
</organism>
<accession>A0A5E7FZ93</accession>
<evidence type="ECO:0000259" key="6">
    <source>
        <dbReference type="PROSITE" id="PS50931"/>
    </source>
</evidence>
<proteinExistence type="inferred from homology"/>